<dbReference type="Gene3D" id="3.30.420.10">
    <property type="entry name" value="Ribonuclease H-like superfamily/Ribonuclease H"/>
    <property type="match status" value="1"/>
</dbReference>
<evidence type="ECO:0000256" key="1">
    <source>
        <dbReference type="SAM" id="MobiDB-lite"/>
    </source>
</evidence>
<evidence type="ECO:0000313" key="4">
    <source>
        <dbReference type="EMBL" id="KAF4359769.1"/>
    </source>
</evidence>
<feature type="region of interest" description="Disordered" evidence="1">
    <location>
        <begin position="273"/>
        <end position="300"/>
    </location>
</feature>
<evidence type="ECO:0000259" key="3">
    <source>
        <dbReference type="Pfam" id="PF13966"/>
    </source>
</evidence>
<feature type="compositionally biased region" description="Polar residues" evidence="1">
    <location>
        <begin position="287"/>
        <end position="300"/>
    </location>
</feature>
<proteinExistence type="predicted"/>
<comment type="caution">
    <text evidence="4">The sequence shown here is derived from an EMBL/GenBank/DDBJ whole genome shotgun (WGS) entry which is preliminary data.</text>
</comment>
<sequence>MAIDSHPSAFSQLGSESSTLLTIWEKACPAINVSLTGLIPFLNKSHYDPYFLLIITAYSSSLRGYSLNCSFYQPGQWMDLDNPPPDLISSRGTSRPNHGPFGILPNPLIINSPTIVPLQNAPTTYQTTNLIPINHPRGQVLNQDFSFHNNQTNYADAAGLFLSSSQNLGIPPLGDQGAGPSNLGSNHSFAPPGQLHSIAPPGPNFAALLSVATGGNLSCSVSPQQSSNPGSRGSSSPSSSQLQAPLMISTSTAQLDPTHVGHMADIPSTLAFAIGSNDVPPRRPPQKKNQSTPSSGFKRQLATDTVNDILSLPPPDPSKPDTYFWQHSTSGHYSVRTGYHVAKQAINRVQPSSSNTETLSRWWKSLWRLPIPPKIRHFVYRLAQHSLPTTNNLYNRHCISSPICPRCSLCFESVQHALFECQEMKKAWSDEFNLFLCMLWKCWNARNASVFRNQVSRPETIEQEAQDYLAFYQAAQDKRGNHSQSTSDRDLLVWEPPPVGFLKLNTDAAISSHQNKTGGGALVRDHTGKIIAATAFNRIGQLHPQAAEGWALLEALKWCQDKGININHVEVDCKNLLTELQTSNENLTSFGNIINAIRRLLSSFPTVTLHHTRRQGNTAAHNLAQASIGLDNTWSWNSQDPYPFSL</sequence>
<dbReference type="CDD" id="cd06222">
    <property type="entry name" value="RNase_H_like"/>
    <property type="match status" value="1"/>
</dbReference>
<feature type="region of interest" description="Disordered" evidence="1">
    <location>
        <begin position="171"/>
        <end position="198"/>
    </location>
</feature>
<dbReference type="PANTHER" id="PTHR47074">
    <property type="entry name" value="BNAC02G40300D PROTEIN"/>
    <property type="match status" value="1"/>
</dbReference>
<dbReference type="InterPro" id="IPR052929">
    <property type="entry name" value="RNase_H-like_EbsB-rel"/>
</dbReference>
<protein>
    <recommendedName>
        <fullName evidence="6">RNase H type-1 domain-containing protein</fullName>
    </recommendedName>
</protein>
<feature type="compositionally biased region" description="Low complexity" evidence="1">
    <location>
        <begin position="222"/>
        <end position="241"/>
    </location>
</feature>
<dbReference type="InterPro" id="IPR044730">
    <property type="entry name" value="RNase_H-like_dom_plant"/>
</dbReference>
<organism evidence="4 5">
    <name type="scientific">Cannabis sativa</name>
    <name type="common">Hemp</name>
    <name type="synonym">Marijuana</name>
    <dbReference type="NCBI Taxonomy" id="3483"/>
    <lineage>
        <taxon>Eukaryota</taxon>
        <taxon>Viridiplantae</taxon>
        <taxon>Streptophyta</taxon>
        <taxon>Embryophyta</taxon>
        <taxon>Tracheophyta</taxon>
        <taxon>Spermatophyta</taxon>
        <taxon>Magnoliopsida</taxon>
        <taxon>eudicotyledons</taxon>
        <taxon>Gunneridae</taxon>
        <taxon>Pentapetalae</taxon>
        <taxon>rosids</taxon>
        <taxon>fabids</taxon>
        <taxon>Rosales</taxon>
        <taxon>Cannabaceae</taxon>
        <taxon>Cannabis</taxon>
    </lineage>
</organism>
<feature type="region of interest" description="Disordered" evidence="1">
    <location>
        <begin position="217"/>
        <end position="243"/>
    </location>
</feature>
<accession>A0A7J6EPY6</accession>
<dbReference type="PANTHER" id="PTHR47074:SF48">
    <property type="entry name" value="POLYNUCLEOTIDYL TRANSFERASE, RIBONUCLEASE H-LIKE SUPERFAMILY PROTEIN"/>
    <property type="match status" value="1"/>
</dbReference>
<dbReference type="SUPFAM" id="SSF53098">
    <property type="entry name" value="Ribonuclease H-like"/>
    <property type="match status" value="1"/>
</dbReference>
<dbReference type="Pfam" id="PF13456">
    <property type="entry name" value="RVT_3"/>
    <property type="match status" value="1"/>
</dbReference>
<name>A0A7J6EPY6_CANSA</name>
<dbReference type="AlphaFoldDB" id="A0A7J6EPY6"/>
<feature type="domain" description="RNase H type-1" evidence="2">
    <location>
        <begin position="505"/>
        <end position="626"/>
    </location>
</feature>
<evidence type="ECO:0008006" key="6">
    <source>
        <dbReference type="Google" id="ProtNLM"/>
    </source>
</evidence>
<dbReference type="GO" id="GO:0004523">
    <property type="term" value="F:RNA-DNA hybrid ribonuclease activity"/>
    <property type="evidence" value="ECO:0007669"/>
    <property type="project" value="InterPro"/>
</dbReference>
<evidence type="ECO:0000313" key="5">
    <source>
        <dbReference type="Proteomes" id="UP000525078"/>
    </source>
</evidence>
<dbReference type="GO" id="GO:0003676">
    <property type="term" value="F:nucleic acid binding"/>
    <property type="evidence" value="ECO:0007669"/>
    <property type="project" value="InterPro"/>
</dbReference>
<dbReference type="Proteomes" id="UP000525078">
    <property type="component" value="Unassembled WGS sequence"/>
</dbReference>
<dbReference type="InterPro" id="IPR002156">
    <property type="entry name" value="RNaseH_domain"/>
</dbReference>
<dbReference type="Pfam" id="PF13966">
    <property type="entry name" value="zf-RVT"/>
    <property type="match status" value="1"/>
</dbReference>
<feature type="domain" description="Reverse transcriptase zinc-binding" evidence="3">
    <location>
        <begin position="333"/>
        <end position="428"/>
    </location>
</feature>
<dbReference type="InterPro" id="IPR026960">
    <property type="entry name" value="RVT-Znf"/>
</dbReference>
<dbReference type="InterPro" id="IPR012337">
    <property type="entry name" value="RNaseH-like_sf"/>
</dbReference>
<dbReference type="EMBL" id="JAATIP010000213">
    <property type="protein sequence ID" value="KAF4359769.1"/>
    <property type="molecule type" value="Genomic_DNA"/>
</dbReference>
<reference evidence="4 5" key="1">
    <citation type="journal article" date="2020" name="bioRxiv">
        <title>Sequence and annotation of 42 cannabis genomes reveals extensive copy number variation in cannabinoid synthesis and pathogen resistance genes.</title>
        <authorList>
            <person name="Mckernan K.J."/>
            <person name="Helbert Y."/>
            <person name="Kane L.T."/>
            <person name="Ebling H."/>
            <person name="Zhang L."/>
            <person name="Liu B."/>
            <person name="Eaton Z."/>
            <person name="Mclaughlin S."/>
            <person name="Kingan S."/>
            <person name="Baybayan P."/>
            <person name="Concepcion G."/>
            <person name="Jordan M."/>
            <person name="Riva A."/>
            <person name="Barbazuk W."/>
            <person name="Harkins T."/>
        </authorList>
    </citation>
    <scope>NUCLEOTIDE SEQUENCE [LARGE SCALE GENOMIC DNA]</scope>
    <source>
        <strain evidence="5">cv. Jamaican Lion 4</strain>
        <tissue evidence="4">Leaf</tissue>
    </source>
</reference>
<evidence type="ECO:0000259" key="2">
    <source>
        <dbReference type="Pfam" id="PF13456"/>
    </source>
</evidence>
<gene>
    <name evidence="4" type="ORF">F8388_008331</name>
</gene>
<dbReference type="InterPro" id="IPR036397">
    <property type="entry name" value="RNaseH_sf"/>
</dbReference>